<sequence>MTNDSILMARDWAMGGKFSGLKLTRAYQAASVLIDHYSDLFPPSLQGQLCRIQATHLLDTAGVHFPRAELAMCDELAALIAPKVSSHLEAQDPVLVTLMLVLAYSAAILRDGLASGSINSMLNHPHPESLVGLPTEVETRANMHLRGAANILIEAQCEAVVAENRAAALSEVFNVSEFILRGRMFEQLYKWNCFPLAAALLDEEHESWILEQGSRFLNHGDSLNLEVMGLMNPREIPLNIRGVLFSNDGQGFRRPAVVLTTGDFELLEAQPAHFQKLISDIGQYGLEAYLEPTADTLFSHSIHLPGSAEMQINHLARVFYQDDLNVVPVLILDSAAEVEEVMATLVKKFLRKRGGPR</sequence>
<protein>
    <submittedName>
        <fullName evidence="1">TonB-dependent receptor</fullName>
    </submittedName>
</protein>
<reference evidence="1 2" key="1">
    <citation type="journal article" date="2018" name="Environ. Microbiol.">
        <title>Isolation and genomic characterization of Novimethylophilus kurashikiensis gen. nov. sp. nov., a new lanthanide-dependent methylotrophic species of Methylophilaceae.</title>
        <authorList>
            <person name="Lv H."/>
            <person name="Sahin N."/>
            <person name="Tani A."/>
        </authorList>
    </citation>
    <scope>NUCLEOTIDE SEQUENCE [LARGE SCALE GENOMIC DNA]</scope>
    <source>
        <strain evidence="1 2">La2-4</strain>
    </source>
</reference>
<evidence type="ECO:0000313" key="1">
    <source>
        <dbReference type="EMBL" id="GBG14810.1"/>
    </source>
</evidence>
<organism evidence="1 2">
    <name type="scientific">Novimethylophilus kurashikiensis</name>
    <dbReference type="NCBI Taxonomy" id="1825523"/>
    <lineage>
        <taxon>Bacteria</taxon>
        <taxon>Pseudomonadati</taxon>
        <taxon>Pseudomonadota</taxon>
        <taxon>Betaproteobacteria</taxon>
        <taxon>Nitrosomonadales</taxon>
        <taxon>Methylophilaceae</taxon>
        <taxon>Novimethylophilus</taxon>
    </lineage>
</organism>
<dbReference type="AlphaFoldDB" id="A0A2R5F999"/>
<comment type="caution">
    <text evidence="1">The sequence shown here is derived from an EMBL/GenBank/DDBJ whole genome shotgun (WGS) entry which is preliminary data.</text>
</comment>
<evidence type="ECO:0000313" key="2">
    <source>
        <dbReference type="Proteomes" id="UP000245081"/>
    </source>
</evidence>
<accession>A0A2R5F999</accession>
<name>A0A2R5F999_9PROT</name>
<proteinExistence type="predicted"/>
<dbReference type="Proteomes" id="UP000245081">
    <property type="component" value="Unassembled WGS sequence"/>
</dbReference>
<gene>
    <name evidence="1" type="ORF">NMK_2411</name>
</gene>
<dbReference type="EMBL" id="BDOQ01000010">
    <property type="protein sequence ID" value="GBG14810.1"/>
    <property type="molecule type" value="Genomic_DNA"/>
</dbReference>
<dbReference type="RefSeq" id="WP_109015996.1">
    <property type="nucleotide sequence ID" value="NZ_BDOQ01000010.1"/>
</dbReference>
<keyword evidence="2" id="KW-1185">Reference proteome</keyword>
<keyword evidence="1" id="KW-0675">Receptor</keyword>